<dbReference type="EMBL" id="DAAFYE010000033">
    <property type="protein sequence ID" value="HAB1992741.1"/>
    <property type="molecule type" value="Genomic_DNA"/>
</dbReference>
<dbReference type="NCBIfam" id="NF011652">
    <property type="entry name" value="PRK15070.1"/>
    <property type="match status" value="1"/>
</dbReference>
<dbReference type="GO" id="GO:0016747">
    <property type="term" value="F:acyltransferase activity, transferring groups other than amino-acyl groups"/>
    <property type="evidence" value="ECO:0007669"/>
    <property type="project" value="InterPro"/>
</dbReference>
<evidence type="ECO:0000256" key="3">
    <source>
        <dbReference type="ARBA" id="ARBA00007342"/>
    </source>
</evidence>
<dbReference type="EMBL" id="DAAGVM010000072">
    <property type="protein sequence ID" value="HAB4725109.1"/>
    <property type="molecule type" value="Genomic_DNA"/>
</dbReference>
<dbReference type="EMBL" id="AAMIRF010000032">
    <property type="protein sequence ID" value="EDH7457483.1"/>
    <property type="molecule type" value="Genomic_DNA"/>
</dbReference>
<evidence type="ECO:0000313" key="28">
    <source>
        <dbReference type="EMBL" id="HAB4101205.1"/>
    </source>
</evidence>
<sequence length="210" mass="23029">MDKTLLESTVHKVLDELRNRPIPLGVSNRHIHLCAADYARLFPEQAIREKKALLQPGQYAAEQTVTLAGPKGQLKKVRLLGPLRSISQVEISRTDARTLGITAPLRMSGDLQGTPGIRLISPFAELELASGVIVAQRHIHMSPLDALIFRVAHGDTVSVAIEGSERRLIFDNVAIRVSPDMRLEMHIDTDEANAAGADDPHTFASLVARR</sequence>
<keyword evidence="11" id="KW-1283">Bacterial microcompartment</keyword>
<keyword evidence="7" id="KW-0479">Metal-binding</keyword>
<comment type="similarity">
    <text evidence="3 12">Belongs to the PduL family.</text>
</comment>
<dbReference type="EMBL" id="DAAHCF010000067">
    <property type="protein sequence ID" value="HAB5478810.1"/>
    <property type="molecule type" value="Genomic_DNA"/>
</dbReference>
<evidence type="ECO:0000256" key="5">
    <source>
        <dbReference type="ARBA" id="ARBA00020837"/>
    </source>
</evidence>
<dbReference type="Proteomes" id="UP000839781">
    <property type="component" value="Unassembled WGS sequence"/>
</dbReference>
<evidence type="ECO:0000313" key="24">
    <source>
        <dbReference type="EMBL" id="HAB3841656.1"/>
    </source>
</evidence>
<keyword evidence="8" id="KW-0862">Zinc</keyword>
<evidence type="ECO:0000313" key="16">
    <source>
        <dbReference type="EMBL" id="EDD0503407.1"/>
    </source>
</evidence>
<dbReference type="EMBL" id="CP023345">
    <property type="protein sequence ID" value="ATW54102.1"/>
    <property type="molecule type" value="Genomic_DNA"/>
</dbReference>
<gene>
    <name evidence="16" type="primary">pduL</name>
    <name evidence="16" type="ORF">AH359_19285</name>
    <name evidence="17" type="ORF">B4V94_18990</name>
    <name evidence="13" type="ORF">CNQ75_05860</name>
    <name evidence="15" type="ORF">DLB95_22245</name>
    <name evidence="14" type="ORF">FNI27_08690</name>
    <name evidence="37" type="ORF">G0D47_18580</name>
    <name evidence="38" type="ORF">G2916_14455</name>
    <name evidence="40" type="ORF">G2997_13550</name>
    <name evidence="39" type="ORF">G3A00_08090</name>
    <name evidence="33" type="ORF">GB016_05605</name>
    <name evidence="20" type="ORF">GB034_14310</name>
    <name evidence="21" type="ORF">GB088_16520</name>
    <name evidence="35" type="ORF">GB236_12785</name>
    <name evidence="36" type="ORF">GB246_03470</name>
    <name evidence="23" type="ORF">GB337_18045</name>
    <name evidence="22" type="ORF">GB348_05265</name>
    <name evidence="34" type="ORF">GBS30_10265</name>
    <name evidence="25" type="ORF">GBV97_11930</name>
    <name evidence="24" type="ORF">GBW00_06525</name>
    <name evidence="26" type="ORF">GBX19_09455</name>
    <name evidence="18" type="ORF">GBY11_18710</name>
    <name evidence="28" type="ORF">GBY15_16205</name>
    <name evidence="27" type="ORF">GBY29_12130</name>
    <name evidence="29" type="ORF">GBY49_18260</name>
    <name evidence="19" type="ORF">GBZ10_17025</name>
    <name evidence="30" type="ORF">GBZ12_12870</name>
    <name evidence="31" type="ORF">GBZ37_11075</name>
    <name evidence="32" type="ORF">GBZ41_15325</name>
</gene>
<evidence type="ECO:0000256" key="1">
    <source>
        <dbReference type="ARBA" id="ARBA00001947"/>
    </source>
</evidence>
<protein>
    <recommendedName>
        <fullName evidence="5 12">Phosphate propanoyltransferase</fullName>
        <ecNumber evidence="4 12">2.3.1.222</ecNumber>
    </recommendedName>
</protein>
<evidence type="ECO:0000313" key="36">
    <source>
        <dbReference type="EMBL" id="HAB5839943.1"/>
    </source>
</evidence>
<name>A0A2I5HEW9_SALDZ</name>
<comment type="catalytic activity">
    <reaction evidence="12">
        <text>propanoyl-CoA + phosphate = propanoyl phosphate + CoA</text>
        <dbReference type="Rhea" id="RHEA:28046"/>
        <dbReference type="ChEBI" id="CHEBI:43474"/>
        <dbReference type="ChEBI" id="CHEBI:57287"/>
        <dbReference type="ChEBI" id="CHEBI:57392"/>
        <dbReference type="ChEBI" id="CHEBI:58933"/>
        <dbReference type="EC" id="2.3.1.222"/>
    </reaction>
</comment>
<evidence type="ECO:0000313" key="41">
    <source>
        <dbReference type="Proteomes" id="UP000230639"/>
    </source>
</evidence>
<dbReference type="GO" id="GO:0031469">
    <property type="term" value="C:bacterial microcompartment"/>
    <property type="evidence" value="ECO:0007669"/>
    <property type="project" value="UniProtKB-SubCell"/>
</dbReference>
<dbReference type="EMBL" id="DAAGTE010000069">
    <property type="protein sequence ID" value="HAB4458253.1"/>
    <property type="molecule type" value="Genomic_DNA"/>
</dbReference>
<evidence type="ECO:0000313" key="31">
    <source>
        <dbReference type="EMBL" id="HAB4719976.1"/>
    </source>
</evidence>
<evidence type="ECO:0000256" key="12">
    <source>
        <dbReference type="PIRNR" id="PIRNR010130"/>
    </source>
</evidence>
<dbReference type="EMBL" id="DAAFXY010000033">
    <property type="protein sequence ID" value="HAB1979198.1"/>
    <property type="molecule type" value="Genomic_DNA"/>
</dbReference>
<dbReference type="EMBL" id="DAAHAQ010000061">
    <property type="protein sequence ID" value="HAB5330062.1"/>
    <property type="molecule type" value="Genomic_DNA"/>
</dbReference>
<dbReference type="Proteomes" id="UP000230639">
    <property type="component" value="Chromosome"/>
</dbReference>
<evidence type="ECO:0000313" key="25">
    <source>
        <dbReference type="EMBL" id="HAB3924098.1"/>
    </source>
</evidence>
<dbReference type="EMBL" id="DAAFWY010000019">
    <property type="protein sequence ID" value="HAB1848114.1"/>
    <property type="molecule type" value="Genomic_DNA"/>
</dbReference>
<evidence type="ECO:0000313" key="33">
    <source>
        <dbReference type="EMBL" id="HAB5016065.1"/>
    </source>
</evidence>
<dbReference type="EMBL" id="DAAMII010000024">
    <property type="protein sequence ID" value="HAC6766620.1"/>
    <property type="molecule type" value="Genomic_DNA"/>
</dbReference>
<evidence type="ECO:0000313" key="18">
    <source>
        <dbReference type="EMBL" id="HAB1777527.1"/>
    </source>
</evidence>
<dbReference type="EMBL" id="DAAGPR010000025">
    <property type="protein sequence ID" value="HAB4050545.1"/>
    <property type="molecule type" value="Genomic_DNA"/>
</dbReference>
<dbReference type="PIRSF" id="PIRSF010130">
    <property type="entry name" value="PduL"/>
    <property type="match status" value="1"/>
</dbReference>
<dbReference type="PANTHER" id="PTHR39453:SF1">
    <property type="entry name" value="PHOSPHATE PROPANOYLTRANSFERASE"/>
    <property type="match status" value="1"/>
</dbReference>
<dbReference type="EMBL" id="DAAHFA010000003">
    <property type="protein sequence ID" value="HAB5839943.1"/>
    <property type="molecule type" value="Genomic_DNA"/>
</dbReference>
<dbReference type="Pfam" id="PF06130">
    <property type="entry name" value="PTAC"/>
    <property type="match status" value="1"/>
</dbReference>
<dbReference type="EMBL" id="DAAQZS010000006">
    <property type="protein sequence ID" value="HAE1473951.1"/>
    <property type="molecule type" value="Genomic_DNA"/>
</dbReference>
<evidence type="ECO:0000313" key="14">
    <source>
        <dbReference type="EMBL" id="ECJ2913048.1"/>
    </source>
</evidence>
<dbReference type="AlphaFoldDB" id="A0A2I5HEW9"/>
<dbReference type="EMBL" id="AALSXK010000019">
    <property type="protein sequence ID" value="EDD0503407.1"/>
    <property type="molecule type" value="Genomic_DNA"/>
</dbReference>
<accession>A0A2I5HEW9</accession>
<evidence type="ECO:0000313" key="35">
    <source>
        <dbReference type="EMBL" id="HAB5478810.1"/>
    </source>
</evidence>
<dbReference type="EMBL" id="DAAQXJ010000066">
    <property type="protein sequence ID" value="HAE1265713.1"/>
    <property type="molecule type" value="Genomic_DNA"/>
</dbReference>
<evidence type="ECO:0000313" key="27">
    <source>
        <dbReference type="EMBL" id="HAB4050545.1"/>
    </source>
</evidence>
<dbReference type="STRING" id="59204.UQ49_14835"/>
<dbReference type="EMBL" id="DAAGPC010000015">
    <property type="protein sequence ID" value="HAB3977824.1"/>
    <property type="molecule type" value="Genomic_DNA"/>
</dbReference>
<dbReference type="UniPathway" id="UPA00621"/>
<dbReference type="PANTHER" id="PTHR39453">
    <property type="entry name" value="PHOSPHATE PROPANOYLTRANSFERASE"/>
    <property type="match status" value="1"/>
</dbReference>
<evidence type="ECO:0000313" key="40">
    <source>
        <dbReference type="EMBL" id="HAE1595684.1"/>
    </source>
</evidence>
<dbReference type="EMBL" id="DAAGVL010000012">
    <property type="protein sequence ID" value="HAB4719976.1"/>
    <property type="molecule type" value="Genomic_DNA"/>
</dbReference>
<organism evidence="13 41">
    <name type="scientific">Salmonella diarizonae</name>
    <dbReference type="NCBI Taxonomy" id="59204"/>
    <lineage>
        <taxon>Bacteria</taxon>
        <taxon>Pseudomonadati</taxon>
        <taxon>Pseudomonadota</taxon>
        <taxon>Gammaproteobacteria</taxon>
        <taxon>Enterobacterales</taxon>
        <taxon>Enterobacteriaceae</taxon>
        <taxon>Salmonella</taxon>
    </lineage>
</organism>
<dbReference type="RefSeq" id="WP_053510299.1">
    <property type="nucleotide sequence ID" value="NZ_CP011288.1"/>
</dbReference>
<evidence type="ECO:0000313" key="13">
    <source>
        <dbReference type="EMBL" id="ATW54102.1"/>
    </source>
</evidence>
<dbReference type="EMBL" id="DAAGOS010000028">
    <property type="protein sequence ID" value="HAB3924098.1"/>
    <property type="molecule type" value="Genomic_DNA"/>
</dbReference>
<evidence type="ECO:0000313" key="32">
    <source>
        <dbReference type="EMBL" id="HAB4725109.1"/>
    </source>
</evidence>
<evidence type="ECO:0000313" key="15">
    <source>
        <dbReference type="EMBL" id="ECJ4379873.1"/>
    </source>
</evidence>
<dbReference type="EMBL" id="DAAFZM010000004">
    <property type="protein sequence ID" value="HAB2184106.1"/>
    <property type="molecule type" value="Genomic_DNA"/>
</dbReference>
<evidence type="ECO:0000313" key="26">
    <source>
        <dbReference type="EMBL" id="HAB3977824.1"/>
    </source>
</evidence>
<dbReference type="EMBL" id="DAAGXW010000004">
    <property type="protein sequence ID" value="HAB5016065.1"/>
    <property type="molecule type" value="Genomic_DNA"/>
</dbReference>
<dbReference type="EMBL" id="AAIXUH010000005">
    <property type="protein sequence ID" value="ECJ2913048.1"/>
    <property type="molecule type" value="Genomic_DNA"/>
</dbReference>
<evidence type="ECO:0000256" key="2">
    <source>
        <dbReference type="ARBA" id="ARBA00004836"/>
    </source>
</evidence>
<dbReference type="EMBL" id="DAAGVB010000032">
    <property type="protein sequence ID" value="HAB4674724.1"/>
    <property type="molecule type" value="Genomic_DNA"/>
</dbReference>
<evidence type="ECO:0000313" key="21">
    <source>
        <dbReference type="EMBL" id="HAB1992741.1"/>
    </source>
</evidence>
<dbReference type="EMBL" id="DAAGNY010000005">
    <property type="protein sequence ID" value="HAB3841656.1"/>
    <property type="molecule type" value="Genomic_DNA"/>
</dbReference>
<evidence type="ECO:0000313" key="30">
    <source>
        <dbReference type="EMBL" id="HAB4674724.1"/>
    </source>
</evidence>
<evidence type="ECO:0000256" key="8">
    <source>
        <dbReference type="ARBA" id="ARBA00022833"/>
    </source>
</evidence>
<evidence type="ECO:0000256" key="7">
    <source>
        <dbReference type="ARBA" id="ARBA00022723"/>
    </source>
</evidence>
<reference evidence="37" key="5">
    <citation type="submission" date="2018-07" db="EMBL/GenBank/DDBJ databases">
        <authorList>
            <consortium name="NCBI Pathogen Detection Project"/>
        </authorList>
    </citation>
    <scope>NUCLEOTIDE SEQUENCE</scope>
    <source>
        <strain evidence="37">11-1391</strain>
        <strain evidence="18">Salmonella enterica</strain>
    </source>
</reference>
<dbReference type="EMBL" id="DAAGBA010000071">
    <property type="protein sequence ID" value="HAB2326850.1"/>
    <property type="molecule type" value="Genomic_DNA"/>
</dbReference>
<keyword evidence="9 12" id="KW-0012">Acyltransferase</keyword>
<evidence type="ECO:0000313" key="22">
    <source>
        <dbReference type="EMBL" id="HAB2184106.1"/>
    </source>
</evidence>
<dbReference type="InterPro" id="IPR008300">
    <property type="entry name" value="PTAC"/>
</dbReference>
<evidence type="ECO:0000313" key="38">
    <source>
        <dbReference type="EMBL" id="HAE1265713.1"/>
    </source>
</evidence>
<evidence type="ECO:0000256" key="4">
    <source>
        <dbReference type="ARBA" id="ARBA00012206"/>
    </source>
</evidence>
<comment type="cofactor">
    <cofactor evidence="1">
        <name>Zn(2+)</name>
        <dbReference type="ChEBI" id="CHEBI:29105"/>
    </cofactor>
</comment>
<comment type="subcellular location">
    <subcellularLocation>
        <location evidence="10">Bacterial microcompartment</location>
    </subcellularLocation>
</comment>
<reference evidence="17" key="4">
    <citation type="submission" date="2018-07" db="EMBL/GenBank/DDBJ databases">
        <authorList>
            <consortium name="PulseNet: The National Subtyping Network for Foodborne Disease Surveillance"/>
            <person name="Tarr C.L."/>
            <person name="Trees E."/>
            <person name="Katz L.S."/>
            <person name="Carleton-Romer H.A."/>
            <person name="Stroika S."/>
            <person name="Kucerova Z."/>
            <person name="Roache K.F."/>
            <person name="Sabol A.L."/>
            <person name="Besser J."/>
            <person name="Gerner-Smidt P."/>
        </authorList>
    </citation>
    <scope>NUCLEOTIDE SEQUENCE</scope>
    <source>
        <strain evidence="17">PNUSAS008615</strain>
    </source>
</reference>
<dbReference type="GO" id="GO:0046872">
    <property type="term" value="F:metal ion binding"/>
    <property type="evidence" value="ECO:0007669"/>
    <property type="project" value="UniProtKB-KW"/>
</dbReference>
<evidence type="ECO:0000256" key="11">
    <source>
        <dbReference type="ARBA" id="ARBA00024446"/>
    </source>
</evidence>
<evidence type="ECO:0000313" key="37">
    <source>
        <dbReference type="EMBL" id="HAC6766620.1"/>
    </source>
</evidence>
<evidence type="ECO:0000313" key="20">
    <source>
        <dbReference type="EMBL" id="HAB1979198.1"/>
    </source>
</evidence>
<reference evidence="16" key="3">
    <citation type="submission" date="2018-07" db="EMBL/GenBank/DDBJ databases">
        <authorList>
            <consortium name="GenomeTrakr network: Whole genome sequencing for foodborne pathogen traceback"/>
        </authorList>
    </citation>
    <scope>NUCLEOTIDE SEQUENCE</scope>
    <source>
        <strain evidence="16">FDA00001986</strain>
    </source>
</reference>
<evidence type="ECO:0000256" key="10">
    <source>
        <dbReference type="ARBA" id="ARBA00024322"/>
    </source>
</evidence>
<dbReference type="GO" id="GO:0051144">
    <property type="term" value="P:1,2-propanediol catabolic process"/>
    <property type="evidence" value="ECO:0007669"/>
    <property type="project" value="UniProtKB-UniPathway"/>
</dbReference>
<evidence type="ECO:0000313" key="17">
    <source>
        <dbReference type="EMBL" id="EDH7457483.1"/>
    </source>
</evidence>
<dbReference type="EMBL" id="DAAFWI010000035">
    <property type="protein sequence ID" value="HAB1777527.1"/>
    <property type="molecule type" value="Genomic_DNA"/>
</dbReference>
<evidence type="ECO:0000313" key="19">
    <source>
        <dbReference type="EMBL" id="HAB1848114.1"/>
    </source>
</evidence>
<evidence type="ECO:0000256" key="6">
    <source>
        <dbReference type="ARBA" id="ARBA00022679"/>
    </source>
</evidence>
<evidence type="ECO:0000313" key="34">
    <source>
        <dbReference type="EMBL" id="HAB5330062.1"/>
    </source>
</evidence>
<dbReference type="EMBL" id="DAAGQE010000029">
    <property type="protein sequence ID" value="HAB4101205.1"/>
    <property type="molecule type" value="Genomic_DNA"/>
</dbReference>
<dbReference type="EMBL" id="DAAQZP010000031">
    <property type="protein sequence ID" value="HAE1595684.1"/>
    <property type="molecule type" value="Genomic_DNA"/>
</dbReference>
<comment type="pathway">
    <text evidence="2 12">Polyol metabolism; 1,2-propanediol degradation.</text>
</comment>
<reference evidence="18" key="2">
    <citation type="journal article" date="2018" name="Genome Biol.">
        <title>SKESA: strategic k-mer extension for scrupulous assemblies.</title>
        <authorList>
            <person name="Souvorov A."/>
            <person name="Agarwala R."/>
            <person name="Lipman D.J."/>
        </authorList>
    </citation>
    <scope>NUCLEOTIDE SEQUENCE</scope>
    <source>
        <strain evidence="37">11-1391</strain>
        <strain evidence="18">Salmonella enterica</strain>
    </source>
</reference>
<reference evidence="13 41" key="1">
    <citation type="submission" date="2017-09" db="EMBL/GenBank/DDBJ databases">
        <title>Complete genome of Salmonella enterica subsp. diarizonae isolated from stool of a patient with bacterial enteropathy.</title>
        <authorList>
            <person name="Zhou J."/>
            <person name="Chen Q."/>
            <person name="Guo L."/>
            <person name="Fan J."/>
        </authorList>
    </citation>
    <scope>NUCLEOTIDE SEQUENCE [LARGE SCALE GENOMIC DNA]</scope>
    <source>
        <strain evidence="13 41">HZS154</strain>
    </source>
</reference>
<proteinExistence type="inferred from homology"/>
<evidence type="ECO:0000256" key="9">
    <source>
        <dbReference type="ARBA" id="ARBA00023315"/>
    </source>
</evidence>
<evidence type="ECO:0000313" key="23">
    <source>
        <dbReference type="EMBL" id="HAB2326850.1"/>
    </source>
</evidence>
<dbReference type="EMBL" id="AAIYJF010000023">
    <property type="protein sequence ID" value="ECJ4379873.1"/>
    <property type="molecule type" value="Genomic_DNA"/>
</dbReference>
<comment type="function">
    <text evidence="12">Involved in 1,2-propanediol (1,2-PD) degradation by catalyzing the conversion of propanoyl-CoA to propanoyl-phosphate.</text>
</comment>
<keyword evidence="6 12" id="KW-0808">Transferase</keyword>
<dbReference type="EC" id="2.3.1.222" evidence="4 12"/>
<reference evidence="14" key="6">
    <citation type="submission" date="2019-07" db="EMBL/GenBank/DDBJ databases">
        <authorList>
            <person name="Ashton P.M."/>
            <person name="Dallman T."/>
            <person name="Nair S."/>
            <person name="De Pinna E."/>
            <person name="Peters T."/>
            <person name="Grant K."/>
        </authorList>
    </citation>
    <scope>NUCLEOTIDE SEQUENCE</scope>
    <source>
        <strain evidence="15">474878</strain>
        <strain evidence="14">481463</strain>
    </source>
</reference>
<evidence type="ECO:0000313" key="29">
    <source>
        <dbReference type="EMBL" id="HAB4458253.1"/>
    </source>
</evidence>
<evidence type="ECO:0000313" key="39">
    <source>
        <dbReference type="EMBL" id="HAE1473951.1"/>
    </source>
</evidence>